<evidence type="ECO:0000313" key="4">
    <source>
        <dbReference type="Proteomes" id="UP001470023"/>
    </source>
</evidence>
<name>A0ABV1UL14_9ACTN</name>
<feature type="domain" description="HTH marR-type" evidence="2">
    <location>
        <begin position="76"/>
        <end position="107"/>
    </location>
</feature>
<evidence type="ECO:0000313" key="3">
    <source>
        <dbReference type="EMBL" id="MER6434424.1"/>
    </source>
</evidence>
<sequence length="151" mass="16459">MPSIASTNHERSRHERRSRCTAPRAASGGSRPSRTGPPHQQLPQRWHIPAVPPTNGHPDLARREHAPAPAERLAALVSTPPTVSDAVKTLTAKGLIERRRDPSDARAAAVTLSQKGQEEAQRLVRPRPIWSKPCRLCLSKTSPRCCAARAA</sequence>
<dbReference type="Proteomes" id="UP001470023">
    <property type="component" value="Unassembled WGS sequence"/>
</dbReference>
<dbReference type="InterPro" id="IPR036388">
    <property type="entry name" value="WH-like_DNA-bd_sf"/>
</dbReference>
<evidence type="ECO:0000256" key="1">
    <source>
        <dbReference type="SAM" id="MobiDB-lite"/>
    </source>
</evidence>
<reference evidence="3 4" key="1">
    <citation type="submission" date="2024-06" db="EMBL/GenBank/DDBJ databases">
        <title>The Natural Products Discovery Center: Release of the First 8490 Sequenced Strains for Exploring Actinobacteria Biosynthetic Diversity.</title>
        <authorList>
            <person name="Kalkreuter E."/>
            <person name="Kautsar S.A."/>
            <person name="Yang D."/>
            <person name="Bader C.D."/>
            <person name="Teijaro C.N."/>
            <person name="Fluegel L."/>
            <person name="Davis C.M."/>
            <person name="Simpson J.R."/>
            <person name="Lauterbach L."/>
            <person name="Steele A.D."/>
            <person name="Gui C."/>
            <person name="Meng S."/>
            <person name="Li G."/>
            <person name="Viehrig K."/>
            <person name="Ye F."/>
            <person name="Su P."/>
            <person name="Kiefer A.F."/>
            <person name="Nichols A."/>
            <person name="Cepeda A.J."/>
            <person name="Yan W."/>
            <person name="Fan B."/>
            <person name="Jiang Y."/>
            <person name="Adhikari A."/>
            <person name="Zheng C.-J."/>
            <person name="Schuster L."/>
            <person name="Cowan T.M."/>
            <person name="Smanski M.J."/>
            <person name="Chevrette M.G."/>
            <person name="De Carvalho L.P.S."/>
            <person name="Shen B."/>
        </authorList>
    </citation>
    <scope>NUCLEOTIDE SEQUENCE [LARGE SCALE GENOMIC DNA]</scope>
    <source>
        <strain evidence="3 4">NPDC001166</strain>
    </source>
</reference>
<proteinExistence type="predicted"/>
<feature type="region of interest" description="Disordered" evidence="1">
    <location>
        <begin position="1"/>
        <end position="67"/>
    </location>
</feature>
<organism evidence="3 4">
    <name type="scientific">Streptomyces sp. 900105245</name>
    <dbReference type="NCBI Taxonomy" id="3154379"/>
    <lineage>
        <taxon>Bacteria</taxon>
        <taxon>Bacillati</taxon>
        <taxon>Actinomycetota</taxon>
        <taxon>Actinomycetes</taxon>
        <taxon>Kitasatosporales</taxon>
        <taxon>Streptomycetaceae</taxon>
        <taxon>Streptomyces</taxon>
    </lineage>
</organism>
<dbReference type="InterPro" id="IPR036390">
    <property type="entry name" value="WH_DNA-bd_sf"/>
</dbReference>
<dbReference type="InterPro" id="IPR000835">
    <property type="entry name" value="HTH_MarR-typ"/>
</dbReference>
<evidence type="ECO:0000259" key="2">
    <source>
        <dbReference type="Pfam" id="PF01047"/>
    </source>
</evidence>
<comment type="caution">
    <text evidence="3">The sequence shown here is derived from an EMBL/GenBank/DDBJ whole genome shotgun (WGS) entry which is preliminary data.</text>
</comment>
<dbReference type="Pfam" id="PF01047">
    <property type="entry name" value="MarR"/>
    <property type="match status" value="1"/>
</dbReference>
<dbReference type="RefSeq" id="WP_352066251.1">
    <property type="nucleotide sequence ID" value="NZ_JBEPAZ010000112.1"/>
</dbReference>
<dbReference type="Gene3D" id="1.10.10.10">
    <property type="entry name" value="Winged helix-like DNA-binding domain superfamily/Winged helix DNA-binding domain"/>
    <property type="match status" value="1"/>
</dbReference>
<gene>
    <name evidence="3" type="ORF">ABT272_43380</name>
</gene>
<dbReference type="SUPFAM" id="SSF46785">
    <property type="entry name" value="Winged helix' DNA-binding domain"/>
    <property type="match status" value="1"/>
</dbReference>
<keyword evidence="4" id="KW-1185">Reference proteome</keyword>
<accession>A0ABV1UL14</accession>
<dbReference type="EMBL" id="JBEPAZ010000112">
    <property type="protein sequence ID" value="MER6434424.1"/>
    <property type="molecule type" value="Genomic_DNA"/>
</dbReference>
<protein>
    <submittedName>
        <fullName evidence="3">MarR family winged helix-turn-helix transcriptional regulator</fullName>
    </submittedName>
</protein>